<evidence type="ECO:0000313" key="2">
    <source>
        <dbReference type="Proteomes" id="UP001139502"/>
    </source>
</evidence>
<organism evidence="1 2">
    <name type="scientific">Rothia santali</name>
    <dbReference type="NCBI Taxonomy" id="2949643"/>
    <lineage>
        <taxon>Bacteria</taxon>
        <taxon>Bacillati</taxon>
        <taxon>Actinomycetota</taxon>
        <taxon>Actinomycetes</taxon>
        <taxon>Micrococcales</taxon>
        <taxon>Micrococcaceae</taxon>
        <taxon>Rothia</taxon>
    </lineage>
</organism>
<protein>
    <submittedName>
        <fullName evidence="1">Uncharacterized protein</fullName>
    </submittedName>
</protein>
<sequence length="86" mass="8601">MLARAVVAAGGESPSHERLAALEELAAGAGNAGPVQMAGRVAVWRRRPLDRHATAAESAAAGALVFVGQRTPPAAAPPGPSAQNLK</sequence>
<accession>A0A9X2HHI2</accession>
<dbReference type="Proteomes" id="UP001139502">
    <property type="component" value="Unassembled WGS sequence"/>
</dbReference>
<reference evidence="1" key="1">
    <citation type="submission" date="2022-06" db="EMBL/GenBank/DDBJ databases">
        <title>Rothia sp. isolated from sandalwood seedling.</title>
        <authorList>
            <person name="Tuikhar N."/>
            <person name="Kirdat K."/>
            <person name="Thorat V."/>
            <person name="Swetha P."/>
            <person name="Padma S."/>
            <person name="Sundararaj R."/>
            <person name="Yadav A."/>
        </authorList>
    </citation>
    <scope>NUCLEOTIDE SEQUENCE</scope>
    <source>
        <strain evidence="1">AR01</strain>
    </source>
</reference>
<dbReference type="AlphaFoldDB" id="A0A9X2HHI2"/>
<dbReference type="EMBL" id="JANAFB010000032">
    <property type="protein sequence ID" value="MCP3426647.1"/>
    <property type="molecule type" value="Genomic_DNA"/>
</dbReference>
<evidence type="ECO:0000313" key="1">
    <source>
        <dbReference type="EMBL" id="MCP3426647.1"/>
    </source>
</evidence>
<keyword evidence="2" id="KW-1185">Reference proteome</keyword>
<name>A0A9X2HHI2_9MICC</name>
<gene>
    <name evidence="1" type="ORF">NBM05_11700</name>
</gene>
<comment type="caution">
    <text evidence="1">The sequence shown here is derived from an EMBL/GenBank/DDBJ whole genome shotgun (WGS) entry which is preliminary data.</text>
</comment>
<proteinExistence type="predicted"/>